<dbReference type="EMBL" id="CP155447">
    <property type="protein sequence ID" value="XBH04304.1"/>
    <property type="molecule type" value="Genomic_DNA"/>
</dbReference>
<proteinExistence type="predicted"/>
<sequence length="579" mass="63329">MDNSSVARERSPFRFELLIVRTLCLILGLAVTASAQEPPPLSAPAATTAAVEAPANPSNAELAEQLRLLRSEVAETRALKAEIQQLRGIVHSMGAQPGSAGAMTPTVPGAAGPPTNGLVGAHEGTSAEAQGISNQVPERYHSGAFASRDDPGASTERFGIKGRYKYNDKATGPLGGGGYFSFSSPDDEYTLNVTNQITVDGTFLDRARIPTTEQGFNVPFARSYIYGNITKDWSYQVGVQGFLGTFNLLDLFMAWHINDYVTLRAGKGLAPPLYEYYAFSPALEPVITNSPLFQLAGKRPIGLMFTGNLWKNRIQWWSGISNSGISLFGNLDRNQDYNGAVDFTPFRGEGWEDTVLEGLGGGAGFSAGKQEYLLKQEGVSISNNGESTTNPAFSTVLGVPFYTYHSNVSADGMRSVFSPHIYWYGRFSVLAEYINFSRVLTDGTTKGRSTQRGYYVNASYWLTGESDFKGNGFQGYSTVTPLHPFIPSKHLYGPGAWQIAAQWSELNAGTGDIARGFVDTSNSTNRMTNFMAGVNWWPNRYTRLSFDYVTTNFNNPIPLSGRSPVDGYQTFWMRFAMFF</sequence>
<organism evidence="1">
    <name type="scientific">Singulisphaera sp. Ch08</name>
    <dbReference type="NCBI Taxonomy" id="3120278"/>
    <lineage>
        <taxon>Bacteria</taxon>
        <taxon>Pseudomonadati</taxon>
        <taxon>Planctomycetota</taxon>
        <taxon>Planctomycetia</taxon>
        <taxon>Isosphaerales</taxon>
        <taxon>Isosphaeraceae</taxon>
        <taxon>Singulisphaera</taxon>
    </lineage>
</organism>
<protein>
    <submittedName>
        <fullName evidence="1">Porin</fullName>
    </submittedName>
</protein>
<name>A0AAU7CGB9_9BACT</name>
<dbReference type="Pfam" id="PF07396">
    <property type="entry name" value="Porin_O_P"/>
    <property type="match status" value="1"/>
</dbReference>
<gene>
    <name evidence="1" type="ORF">V5E97_39325</name>
</gene>
<dbReference type="InterPro" id="IPR010870">
    <property type="entry name" value="Porin_O/P"/>
</dbReference>
<reference evidence="1" key="1">
    <citation type="submission" date="2024-05" db="EMBL/GenBank/DDBJ databases">
        <title>Planctomycetes of the genus Singulisphaera possess chitinolytic capabilities.</title>
        <authorList>
            <person name="Ivanova A."/>
        </authorList>
    </citation>
    <scope>NUCLEOTIDE SEQUENCE</scope>
    <source>
        <strain evidence="1">Ch08T</strain>
    </source>
</reference>
<dbReference type="Gene3D" id="2.40.160.10">
    <property type="entry name" value="Porin"/>
    <property type="match status" value="1"/>
</dbReference>
<dbReference type="RefSeq" id="WP_406697056.1">
    <property type="nucleotide sequence ID" value="NZ_CP155447.1"/>
</dbReference>
<evidence type="ECO:0000313" key="1">
    <source>
        <dbReference type="EMBL" id="XBH04304.1"/>
    </source>
</evidence>
<dbReference type="AlphaFoldDB" id="A0AAU7CGB9"/>
<accession>A0AAU7CGB9</accession>
<dbReference type="InterPro" id="IPR023614">
    <property type="entry name" value="Porin_dom_sf"/>
</dbReference>